<dbReference type="EMBL" id="FOCE01000007">
    <property type="protein sequence ID" value="SEN76235.1"/>
    <property type="molecule type" value="Genomic_DNA"/>
</dbReference>
<dbReference type="InterPro" id="IPR027266">
    <property type="entry name" value="TrmE/GcvT-like"/>
</dbReference>
<dbReference type="Proteomes" id="UP000198761">
    <property type="component" value="Unassembled WGS sequence"/>
</dbReference>
<dbReference type="AlphaFoldDB" id="A0A1H8J6Y5"/>
<organism evidence="1 2">
    <name type="scientific">Gemmobacter aquatilis</name>
    <dbReference type="NCBI Taxonomy" id="933059"/>
    <lineage>
        <taxon>Bacteria</taxon>
        <taxon>Pseudomonadati</taxon>
        <taxon>Pseudomonadota</taxon>
        <taxon>Alphaproteobacteria</taxon>
        <taxon>Rhodobacterales</taxon>
        <taxon>Paracoccaceae</taxon>
        <taxon>Gemmobacter</taxon>
    </lineage>
</organism>
<dbReference type="Gene3D" id="3.30.1360.120">
    <property type="entry name" value="Probable tRNA modification gtpase trme, domain 1"/>
    <property type="match status" value="1"/>
</dbReference>
<evidence type="ECO:0000313" key="1">
    <source>
        <dbReference type="EMBL" id="SEN76235.1"/>
    </source>
</evidence>
<dbReference type="RefSeq" id="WP_091302146.1">
    <property type="nucleotide sequence ID" value="NZ_FOCE01000007.1"/>
</dbReference>
<dbReference type="SUPFAM" id="SSF103025">
    <property type="entry name" value="Folate-binding domain"/>
    <property type="match status" value="1"/>
</dbReference>
<proteinExistence type="predicted"/>
<keyword evidence="2" id="KW-1185">Reference proteome</keyword>
<evidence type="ECO:0000313" key="2">
    <source>
        <dbReference type="Proteomes" id="UP000198761"/>
    </source>
</evidence>
<sequence length="178" mass="19245">MPKLIAKTPLSGLWPVTHRDLSLSEVALDRITSVAPFRGQEKALAKALKPLGLAFLAPNSFAEKAGVRLVWTGRDQAFLINAVLETPAAALTDQSDGWACLRLEGAGAADVLMRLYPLDLRAQVFAPGQAARAGLNHMASVLMRTETAFELLVFRSMARTAWAEIAEAMQHVAARRAL</sequence>
<gene>
    <name evidence="1" type="ORF">SAMN04488103_107158</name>
</gene>
<accession>A0A1H8J6Y5</accession>
<protein>
    <submittedName>
        <fullName evidence="1">Sarcosine oxidase subunit gamma</fullName>
    </submittedName>
</protein>
<dbReference type="STRING" id="933059.SAMN04488103_107158"/>
<name>A0A1H8J6Y5_9RHOB</name>
<dbReference type="OrthoDB" id="7350722at2"/>
<reference evidence="1 2" key="1">
    <citation type="submission" date="2016-10" db="EMBL/GenBank/DDBJ databases">
        <authorList>
            <person name="de Groot N.N."/>
        </authorList>
    </citation>
    <scope>NUCLEOTIDE SEQUENCE [LARGE SCALE GENOMIC DNA]</scope>
    <source>
        <strain evidence="1 2">DSM 3857</strain>
    </source>
</reference>